<organism evidence="5 6">
    <name type="scientific">Lunatimonas lonarensis</name>
    <dbReference type="NCBI Taxonomy" id="1232681"/>
    <lineage>
        <taxon>Bacteria</taxon>
        <taxon>Pseudomonadati</taxon>
        <taxon>Bacteroidota</taxon>
        <taxon>Cytophagia</taxon>
        <taxon>Cytophagales</taxon>
        <taxon>Cyclobacteriaceae</taxon>
    </lineage>
</organism>
<dbReference type="InterPro" id="IPR029065">
    <property type="entry name" value="Enolase_C-like"/>
</dbReference>
<dbReference type="InterPro" id="IPR036849">
    <property type="entry name" value="Enolase-like_C_sf"/>
</dbReference>
<dbReference type="PANTHER" id="PTHR48080">
    <property type="entry name" value="D-GALACTONATE DEHYDRATASE-RELATED"/>
    <property type="match status" value="1"/>
</dbReference>
<dbReference type="Gene3D" id="3.30.390.10">
    <property type="entry name" value="Enolase-like, N-terminal domain"/>
    <property type="match status" value="1"/>
</dbReference>
<sequence length="434" mass="47283">MVKNSGSKICGMVITPIAIKDPPLLNAAGVHAPYALRTILELVTESGIVGISEIPGNVQTNEALESARSMVLGMDPFHLNALQNRLAAYFGDETAASRGDTPWDQRKLVHVFSALEVACLDIQGKMLDRPVVDLLGGKMRDSVPYAAYLFFKYEGAGGVLGTGQDPAAMGWAAARQKEAVDPEGIVAQAKAMCAEFGFQSIKLKGGAFEPRLETDSMFALYEAFGKDIPLRFDPNAIWKPETGLQFGKELEPILEYLEDPVRGQQNMADLRKKLGIPLATNMCTTSFGDIPSSIRLGSEDIILSDHHFWGGLRSSMELAKMCRTFGRDLSMHSNSHLGISMAAMTHLGAALPEMPYALDTHYPWQSEDVILGGKLPIVDGAVAVPSGPGLGVELDRSMLAKLHADYLACGLTKRDDEAEMQKYHPGWKFETIRW</sequence>
<dbReference type="Proteomes" id="UP000013909">
    <property type="component" value="Unassembled WGS sequence"/>
</dbReference>
<dbReference type="EMBL" id="AQHR01000041">
    <property type="protein sequence ID" value="EON78169.1"/>
    <property type="molecule type" value="Genomic_DNA"/>
</dbReference>
<feature type="domain" description="Mandelate racemase/muconate lactonizing enzyme C-terminal" evidence="4">
    <location>
        <begin position="182"/>
        <end position="277"/>
    </location>
</feature>
<keyword evidence="6" id="KW-1185">Reference proteome</keyword>
<dbReference type="PANTHER" id="PTHR48080:SF4">
    <property type="entry name" value="GLUCARATE DEHYDRATASE"/>
    <property type="match status" value="1"/>
</dbReference>
<dbReference type="InterPro" id="IPR013342">
    <property type="entry name" value="Mandelate_racemase_C"/>
</dbReference>
<dbReference type="AlphaFoldDB" id="R7ZW00"/>
<comment type="catalytic activity">
    <reaction evidence="1">
        <text>D-glucarate = 5-dehydro-4-deoxy-D-glucarate + H2O</text>
        <dbReference type="Rhea" id="RHEA:14573"/>
        <dbReference type="ChEBI" id="CHEBI:15377"/>
        <dbReference type="ChEBI" id="CHEBI:30612"/>
        <dbReference type="ChEBI" id="CHEBI:42819"/>
        <dbReference type="EC" id="4.2.1.40"/>
    </reaction>
</comment>
<proteinExistence type="predicted"/>
<dbReference type="PATRIC" id="fig|1288963.3.peg.1363"/>
<evidence type="ECO:0000256" key="3">
    <source>
        <dbReference type="ARBA" id="ARBA00011973"/>
    </source>
</evidence>
<comment type="pathway">
    <text evidence="2">Carbohydrate acid metabolism; D-glucarate degradation; 2,5-dioxopentanoate from D-glucarate: step 1/2.</text>
</comment>
<gene>
    <name evidence="5" type="ORF">ADIS_1366</name>
</gene>
<evidence type="ECO:0000256" key="1">
    <source>
        <dbReference type="ARBA" id="ARBA00001426"/>
    </source>
</evidence>
<dbReference type="InterPro" id="IPR034593">
    <property type="entry name" value="DgoD-like"/>
</dbReference>
<dbReference type="SUPFAM" id="SSF54826">
    <property type="entry name" value="Enolase N-terminal domain-like"/>
    <property type="match status" value="1"/>
</dbReference>
<dbReference type="EC" id="4.2.1.40" evidence="3"/>
<dbReference type="SMART" id="SM00922">
    <property type="entry name" value="MR_MLE"/>
    <property type="match status" value="1"/>
</dbReference>
<dbReference type="GO" id="GO:0008872">
    <property type="term" value="F:glucarate dehydratase activity"/>
    <property type="evidence" value="ECO:0007669"/>
    <property type="project" value="UniProtKB-EC"/>
</dbReference>
<dbReference type="InterPro" id="IPR013341">
    <property type="entry name" value="Mandelate_racemase_N_dom"/>
</dbReference>
<evidence type="ECO:0000259" key="4">
    <source>
        <dbReference type="SMART" id="SM00922"/>
    </source>
</evidence>
<dbReference type="Gene3D" id="3.20.20.120">
    <property type="entry name" value="Enolase-like C-terminal domain"/>
    <property type="match status" value="1"/>
</dbReference>
<name>R7ZW00_9BACT</name>
<dbReference type="GO" id="GO:0016854">
    <property type="term" value="F:racemase and epimerase activity"/>
    <property type="evidence" value="ECO:0007669"/>
    <property type="project" value="UniProtKB-ARBA"/>
</dbReference>
<dbReference type="SUPFAM" id="SSF51604">
    <property type="entry name" value="Enolase C-terminal domain-like"/>
    <property type="match status" value="1"/>
</dbReference>
<evidence type="ECO:0000313" key="6">
    <source>
        <dbReference type="Proteomes" id="UP000013909"/>
    </source>
</evidence>
<reference evidence="5 6" key="1">
    <citation type="submission" date="2013-02" db="EMBL/GenBank/DDBJ databases">
        <title>A novel strain isolated from Lonar lake, Maharashtra, India.</title>
        <authorList>
            <person name="Singh A."/>
        </authorList>
    </citation>
    <scope>NUCLEOTIDE SEQUENCE [LARGE SCALE GENOMIC DNA]</scope>
    <source>
        <strain evidence="5 6">AK24</strain>
    </source>
</reference>
<protein>
    <recommendedName>
        <fullName evidence="3">glucarate dehydratase</fullName>
        <ecNumber evidence="3">4.2.1.40</ecNumber>
    </recommendedName>
</protein>
<dbReference type="Pfam" id="PF13378">
    <property type="entry name" value="MR_MLE_C"/>
    <property type="match status" value="1"/>
</dbReference>
<dbReference type="SFLD" id="SFLDS00001">
    <property type="entry name" value="Enolase"/>
    <property type="match status" value="1"/>
</dbReference>
<comment type="caution">
    <text evidence="5">The sequence shown here is derived from an EMBL/GenBank/DDBJ whole genome shotgun (WGS) entry which is preliminary data.</text>
</comment>
<dbReference type="STRING" id="1232681.ADIS_1366"/>
<dbReference type="Pfam" id="PF02746">
    <property type="entry name" value="MR_MLE_N"/>
    <property type="match status" value="1"/>
</dbReference>
<dbReference type="InterPro" id="IPR029017">
    <property type="entry name" value="Enolase-like_N"/>
</dbReference>
<dbReference type="SFLD" id="SFLDG00055">
    <property type="entry name" value="glucarate_dehydratase"/>
    <property type="match status" value="1"/>
</dbReference>
<evidence type="ECO:0000313" key="5">
    <source>
        <dbReference type="EMBL" id="EON78169.1"/>
    </source>
</evidence>
<evidence type="ECO:0000256" key="2">
    <source>
        <dbReference type="ARBA" id="ARBA00005183"/>
    </source>
</evidence>
<accession>R7ZW00</accession>